<evidence type="ECO:0000313" key="2">
    <source>
        <dbReference type="Proteomes" id="UP001224775"/>
    </source>
</evidence>
<comment type="caution">
    <text evidence="1">The sequence shown here is derived from an EMBL/GenBank/DDBJ whole genome shotgun (WGS) entry which is preliminary data.</text>
</comment>
<dbReference type="EC" id="5.5.1.24" evidence="1"/>
<dbReference type="GO" id="GO:0016853">
    <property type="term" value="F:isomerase activity"/>
    <property type="evidence" value="ECO:0007669"/>
    <property type="project" value="UniProtKB-KW"/>
</dbReference>
<keyword evidence="2" id="KW-1185">Reference proteome</keyword>
<dbReference type="InterPro" id="IPR025893">
    <property type="entry name" value="Tocopherol_cyclase"/>
</dbReference>
<dbReference type="PANTHER" id="PTHR35309">
    <property type="match status" value="1"/>
</dbReference>
<protein>
    <submittedName>
        <fullName evidence="1">Tocopherol cyclase</fullName>
        <ecNumber evidence="1">5.5.1.24</ecNumber>
    </submittedName>
</protein>
<dbReference type="PANTHER" id="PTHR35309:SF4">
    <property type="entry name" value="TOCOPHEROL CYCLASE"/>
    <property type="match status" value="1"/>
</dbReference>
<reference evidence="1" key="1">
    <citation type="submission" date="2023-06" db="EMBL/GenBank/DDBJ databases">
        <title>Survivors Of The Sea: Transcriptome response of Skeletonema marinoi to long-term dormancy.</title>
        <authorList>
            <person name="Pinder M.I.M."/>
            <person name="Kourtchenko O."/>
            <person name="Robertson E.K."/>
            <person name="Larsson T."/>
            <person name="Maumus F."/>
            <person name="Osuna-Cruz C.M."/>
            <person name="Vancaester E."/>
            <person name="Stenow R."/>
            <person name="Vandepoele K."/>
            <person name="Ploug H."/>
            <person name="Bruchert V."/>
            <person name="Godhe A."/>
            <person name="Topel M."/>
        </authorList>
    </citation>
    <scope>NUCLEOTIDE SEQUENCE</scope>
    <source>
        <strain evidence="1">R05AC</strain>
    </source>
</reference>
<dbReference type="GO" id="GO:0009976">
    <property type="term" value="F:tocopherol cyclase activity"/>
    <property type="evidence" value="ECO:0007669"/>
    <property type="project" value="UniProtKB-EC"/>
</dbReference>
<dbReference type="Proteomes" id="UP001224775">
    <property type="component" value="Unassembled WGS sequence"/>
</dbReference>
<dbReference type="EMBL" id="JATAAI010000016">
    <property type="protein sequence ID" value="KAK1740111.1"/>
    <property type="molecule type" value="Genomic_DNA"/>
</dbReference>
<keyword evidence="1" id="KW-0413">Isomerase</keyword>
<sequence>MPLAIPILAAVLAATIGILSTTNHFLSEDRLRQTNILKFQPDKFQGGNKQERYFEGWYYKFVSQPISLQSDHHDGRFAVENNTSFSMAVVPGIFYSDASVSNEFHAFIFVTLNGQQQHYYRFDVDQFTYAAANEEYYIQVGKNRFTKDGVSLDLYPQSNDDADLILRGNLKFTNPSPWPVSLLELGAMGSVGWMPGLECTHGILSFDHELSGNLSLATSVNNSSSDATTSSASSLKISMDGGRGYTEKDFGRSFPSLWVWIQTNSFRNNPGTSLFVSLARIPTPFFGIEFPGFTAAIWHNGELIPFATWSGAAFDDIRISKEEVYIAMRSARHGRSKYRVEISVDRRNVPEVLLYAPVNFTRMEPFVWEALRATVHLRLFDGKGNVIIDDMGDYAGLEVHGNVQYLAGNLCGKKTANKLICL</sequence>
<dbReference type="AlphaFoldDB" id="A0AAD9DAD0"/>
<proteinExistence type="predicted"/>
<dbReference type="Pfam" id="PF14249">
    <property type="entry name" value="Tocopherol_cycl"/>
    <property type="match status" value="1"/>
</dbReference>
<name>A0AAD9DAD0_9STRA</name>
<organism evidence="1 2">
    <name type="scientific">Skeletonema marinoi</name>
    <dbReference type="NCBI Taxonomy" id="267567"/>
    <lineage>
        <taxon>Eukaryota</taxon>
        <taxon>Sar</taxon>
        <taxon>Stramenopiles</taxon>
        <taxon>Ochrophyta</taxon>
        <taxon>Bacillariophyta</taxon>
        <taxon>Coscinodiscophyceae</taxon>
        <taxon>Thalassiosirophycidae</taxon>
        <taxon>Thalassiosirales</taxon>
        <taxon>Skeletonemataceae</taxon>
        <taxon>Skeletonema</taxon>
        <taxon>Skeletonema marinoi-dohrnii complex</taxon>
    </lineage>
</organism>
<evidence type="ECO:0000313" key="1">
    <source>
        <dbReference type="EMBL" id="KAK1740111.1"/>
    </source>
</evidence>
<gene>
    <name evidence="1" type="ORF">QTG54_009061</name>
</gene>
<accession>A0AAD9DAD0</accession>